<feature type="region of interest" description="Disordered" evidence="1">
    <location>
        <begin position="52"/>
        <end position="73"/>
    </location>
</feature>
<organism evidence="3 4">
    <name type="scientific">Hydrocarboniphaga daqingensis</name>
    <dbReference type="NCBI Taxonomy" id="490188"/>
    <lineage>
        <taxon>Bacteria</taxon>
        <taxon>Pseudomonadati</taxon>
        <taxon>Pseudomonadota</taxon>
        <taxon>Gammaproteobacteria</taxon>
        <taxon>Nevskiales</taxon>
        <taxon>Nevskiaceae</taxon>
        <taxon>Hydrocarboniphaga</taxon>
    </lineage>
</organism>
<feature type="signal peptide" evidence="2">
    <location>
        <begin position="1"/>
        <end position="26"/>
    </location>
</feature>
<dbReference type="OrthoDB" id="7068860at2"/>
<keyword evidence="2" id="KW-0732">Signal</keyword>
<dbReference type="AlphaFoldDB" id="A0A1M5KDY9"/>
<evidence type="ECO:0000256" key="1">
    <source>
        <dbReference type="SAM" id="MobiDB-lite"/>
    </source>
</evidence>
<feature type="chain" id="PRO_5009911629" description="Peptidase propeptide and YPEB domain-containing protein" evidence="2">
    <location>
        <begin position="27"/>
        <end position="97"/>
    </location>
</feature>
<dbReference type="RefSeq" id="WP_072893367.1">
    <property type="nucleotide sequence ID" value="NZ_FQWZ01000001.1"/>
</dbReference>
<dbReference type="Proteomes" id="UP000199758">
    <property type="component" value="Unassembled WGS sequence"/>
</dbReference>
<evidence type="ECO:0008006" key="5">
    <source>
        <dbReference type="Google" id="ProtNLM"/>
    </source>
</evidence>
<name>A0A1M5KDY9_9GAMM</name>
<dbReference type="EMBL" id="FQWZ01000001">
    <property type="protein sequence ID" value="SHG50403.1"/>
    <property type="molecule type" value="Genomic_DNA"/>
</dbReference>
<protein>
    <recommendedName>
        <fullName evidence="5">Peptidase propeptide and YPEB domain-containing protein</fullName>
    </recommendedName>
</protein>
<accession>A0A1M5KDY9</accession>
<keyword evidence="4" id="KW-1185">Reference proteome</keyword>
<evidence type="ECO:0000313" key="4">
    <source>
        <dbReference type="Proteomes" id="UP000199758"/>
    </source>
</evidence>
<evidence type="ECO:0000256" key="2">
    <source>
        <dbReference type="SAM" id="SignalP"/>
    </source>
</evidence>
<reference evidence="3 4" key="1">
    <citation type="submission" date="2016-11" db="EMBL/GenBank/DDBJ databases">
        <authorList>
            <person name="Jaros S."/>
            <person name="Januszkiewicz K."/>
            <person name="Wedrychowicz H."/>
        </authorList>
    </citation>
    <scope>NUCLEOTIDE SEQUENCE [LARGE SCALE GENOMIC DNA]</scope>
    <source>
        <strain evidence="3 4">CGMCC 1.7049</strain>
    </source>
</reference>
<evidence type="ECO:0000313" key="3">
    <source>
        <dbReference type="EMBL" id="SHG50403.1"/>
    </source>
</evidence>
<dbReference type="STRING" id="490188.SAMN04488068_0478"/>
<proteinExistence type="predicted"/>
<gene>
    <name evidence="3" type="ORF">SAMN04488068_0478</name>
</gene>
<sequence length="97" mass="10024">MRLTAARLSMGVAAAVLLAGASAADARDRGLGAQLGLPPAGLTARPYDRGLSPSDAARVAQQQNGGGRVLSVDPGDRGYRVKLLKDGNVRIVYVPRD</sequence>